<keyword evidence="3 4" id="KW-0408">Iron</keyword>
<dbReference type="EMBL" id="CP019316">
    <property type="protein sequence ID" value="APX14259.1"/>
    <property type="molecule type" value="Genomic_DNA"/>
</dbReference>
<dbReference type="GO" id="GO:0020037">
    <property type="term" value="F:heme binding"/>
    <property type="evidence" value="ECO:0007669"/>
    <property type="project" value="InterPro"/>
</dbReference>
<keyword evidence="8" id="KW-1185">Reference proteome</keyword>
<geneLocation type="plasmid" evidence="7 8">
    <name>pDOK1-4-4</name>
</geneLocation>
<organism evidence="7 8">
    <name type="scientific">Tateyamaria omphalii</name>
    <dbReference type="NCBI Taxonomy" id="299262"/>
    <lineage>
        <taxon>Bacteria</taxon>
        <taxon>Pseudomonadati</taxon>
        <taxon>Pseudomonadota</taxon>
        <taxon>Alphaproteobacteria</taxon>
        <taxon>Rhodobacterales</taxon>
        <taxon>Roseobacteraceae</taxon>
        <taxon>Tateyamaria</taxon>
    </lineage>
</organism>
<dbReference type="KEGG" id="tom:BWR18_20655"/>
<evidence type="ECO:0000256" key="3">
    <source>
        <dbReference type="ARBA" id="ARBA00023004"/>
    </source>
</evidence>
<keyword evidence="5" id="KW-0732">Signal</keyword>
<feature type="chain" id="PRO_5012207743" description="Cytochrome c domain-containing protein" evidence="5">
    <location>
        <begin position="18"/>
        <end position="243"/>
    </location>
</feature>
<dbReference type="SUPFAM" id="SSF46626">
    <property type="entry name" value="Cytochrome c"/>
    <property type="match status" value="1"/>
</dbReference>
<reference evidence="7 8" key="1">
    <citation type="submission" date="2017-01" db="EMBL/GenBank/DDBJ databases">
        <title>Complete genome of Tateyamaria omphalii DOK1-4 isolated from seawater in Dokdo.</title>
        <authorList>
            <person name="Kim J.H."/>
            <person name="Chi W.-J."/>
        </authorList>
    </citation>
    <scope>NUCLEOTIDE SEQUENCE [LARGE SCALE GENOMIC DNA]</scope>
    <source>
        <strain evidence="7 8">DOK1-4</strain>
        <plasmid evidence="7 8">pDOK1-4-4</plasmid>
    </source>
</reference>
<dbReference type="RefSeq" id="WP_076630745.1">
    <property type="nucleotide sequence ID" value="NZ_CP019316.1"/>
</dbReference>
<evidence type="ECO:0000313" key="7">
    <source>
        <dbReference type="EMBL" id="APX14259.1"/>
    </source>
</evidence>
<gene>
    <name evidence="7" type="ORF">BWR18_20655</name>
</gene>
<dbReference type="Proteomes" id="UP000186336">
    <property type="component" value="Plasmid pDOK1-4-4"/>
</dbReference>
<sequence length="243" mass="26544">MRMLVLILALLPGLAMADDKRVVFYAPPALVESGLIKHIAPRFSLKTQVRVEIADDPDEADLVLGPDGRALFSGLGETWHMDLRNDAKGAQRFANWLTSDVGRRTVQGFAPGGETLFTEPQVQERVVAKVEMTGDAIAGQEASWAKCGRCHVTERGRGGFGIGSTPSFYVMRGFEDWQARFAGFYVLKPHAAFTQLEGVTDPFPIDRPSPIAPIELTLDDLEAILAYVAVLDPADLGEPLNHQ</sequence>
<name>A0A1P8N250_9RHOB</name>
<keyword evidence="1 4" id="KW-0349">Heme</keyword>
<feature type="signal peptide" evidence="5">
    <location>
        <begin position="1"/>
        <end position="17"/>
    </location>
</feature>
<feature type="domain" description="Cytochrome c" evidence="6">
    <location>
        <begin position="134"/>
        <end position="232"/>
    </location>
</feature>
<keyword evidence="7" id="KW-0614">Plasmid</keyword>
<dbReference type="PROSITE" id="PS51007">
    <property type="entry name" value="CYTC"/>
    <property type="match status" value="1"/>
</dbReference>
<protein>
    <recommendedName>
        <fullName evidence="6">Cytochrome c domain-containing protein</fullName>
    </recommendedName>
</protein>
<dbReference type="GO" id="GO:0009055">
    <property type="term" value="F:electron transfer activity"/>
    <property type="evidence" value="ECO:0007669"/>
    <property type="project" value="InterPro"/>
</dbReference>
<dbReference type="AlphaFoldDB" id="A0A1P8N250"/>
<evidence type="ECO:0000259" key="6">
    <source>
        <dbReference type="PROSITE" id="PS51007"/>
    </source>
</evidence>
<dbReference type="InterPro" id="IPR009056">
    <property type="entry name" value="Cyt_c-like_dom"/>
</dbReference>
<dbReference type="InterPro" id="IPR036909">
    <property type="entry name" value="Cyt_c-like_dom_sf"/>
</dbReference>
<evidence type="ECO:0000256" key="2">
    <source>
        <dbReference type="ARBA" id="ARBA00022723"/>
    </source>
</evidence>
<evidence type="ECO:0000313" key="8">
    <source>
        <dbReference type="Proteomes" id="UP000186336"/>
    </source>
</evidence>
<keyword evidence="2 4" id="KW-0479">Metal-binding</keyword>
<evidence type="ECO:0000256" key="4">
    <source>
        <dbReference type="PROSITE-ProRule" id="PRU00433"/>
    </source>
</evidence>
<evidence type="ECO:0000256" key="1">
    <source>
        <dbReference type="ARBA" id="ARBA00022617"/>
    </source>
</evidence>
<accession>A0A1P8N250</accession>
<dbReference type="GO" id="GO:0046872">
    <property type="term" value="F:metal ion binding"/>
    <property type="evidence" value="ECO:0007669"/>
    <property type="project" value="UniProtKB-KW"/>
</dbReference>
<proteinExistence type="predicted"/>
<evidence type="ECO:0000256" key="5">
    <source>
        <dbReference type="SAM" id="SignalP"/>
    </source>
</evidence>